<evidence type="ECO:0000256" key="3">
    <source>
        <dbReference type="ARBA" id="ARBA00022741"/>
    </source>
</evidence>
<evidence type="ECO:0000256" key="4">
    <source>
        <dbReference type="ARBA" id="ARBA00022801"/>
    </source>
</evidence>
<evidence type="ECO:0000256" key="1">
    <source>
        <dbReference type="ARBA" id="ARBA00022475"/>
    </source>
</evidence>
<dbReference type="Pfam" id="PF00448">
    <property type="entry name" value="SRP54"/>
    <property type="match status" value="1"/>
</dbReference>
<feature type="binding site" evidence="9">
    <location>
        <begin position="215"/>
        <end position="219"/>
    </location>
    <ligand>
        <name>GTP</name>
        <dbReference type="ChEBI" id="CHEBI:37565"/>
    </ligand>
</feature>
<dbReference type="PROSITE" id="PS00300">
    <property type="entry name" value="SRP54"/>
    <property type="match status" value="1"/>
</dbReference>
<sequence length="336" mass="37139">MGLFDRLKSIVLGNKEVSETELRAQKHYKEGMKKTRGSLLKQLQAVFSNYSDVNDELFDELEDIFILADVGVSTVVDFIDQLKDTVREYGVTKPEELERVMVDKLFEIYVKGEIVNSNLRMNKEGLTVILFVGVNGVGKTTSIAKIAHQLKGKGKSVLLAAGDTFRAGAIEQLQVWGDRLDVDVVSLKEGSDPSAVMFDAIKEAKSRQVDVLLCDTAGRLQNKVNLMKELEKIKRVIEREVPGAPHETLLVVDATTGQNGMSQAKAFLEATDVSGIVLTKLDGTAKGGIVLAIRNEIGIPIKYVGLGEKPEDLVQFDIEQYIYGLFADLFDKRESQ</sequence>
<dbReference type="Gene3D" id="1.20.120.140">
    <property type="entry name" value="Signal recognition particle SRP54, nucleotide-binding domain"/>
    <property type="match status" value="1"/>
</dbReference>
<keyword evidence="1 9" id="KW-1003">Cell membrane</keyword>
<dbReference type="SMART" id="SM00382">
    <property type="entry name" value="AAA"/>
    <property type="match status" value="1"/>
</dbReference>
<dbReference type="InterPro" id="IPR036225">
    <property type="entry name" value="SRP/SRP_N"/>
</dbReference>
<dbReference type="InterPro" id="IPR013822">
    <property type="entry name" value="Signal_recog_particl_SRP54_hlx"/>
</dbReference>
<gene>
    <name evidence="11" type="primary">ftsY_2</name>
    <name evidence="9" type="synonym">ftsY</name>
    <name evidence="11" type="ORF">T23_13240</name>
</gene>
<keyword evidence="6 9" id="KW-0472">Membrane</keyword>
<dbReference type="InterPro" id="IPR027417">
    <property type="entry name" value="P-loop_NTPase"/>
</dbReference>
<dbReference type="SMART" id="SM00963">
    <property type="entry name" value="SRP54_N"/>
    <property type="match status" value="1"/>
</dbReference>
<dbReference type="InterPro" id="IPR042101">
    <property type="entry name" value="SRP54_N_sf"/>
</dbReference>
<comment type="subcellular location">
    <subcellularLocation>
        <location evidence="9">Cell membrane</location>
        <topology evidence="9">Peripheral membrane protein</topology>
        <orientation evidence="9">Cytoplasmic side</orientation>
    </subcellularLocation>
    <subcellularLocation>
        <location evidence="9">Cytoplasm</location>
    </subcellularLocation>
</comment>
<accession>A0ABM8IN79</accession>
<dbReference type="Proteomes" id="UP001432099">
    <property type="component" value="Chromosome"/>
</dbReference>
<evidence type="ECO:0000313" key="12">
    <source>
        <dbReference type="Proteomes" id="UP001432099"/>
    </source>
</evidence>
<comment type="subunit">
    <text evidence="9">Part of the signal recognition particle protein translocation system, which is composed of SRP and FtsY.</text>
</comment>
<dbReference type="NCBIfam" id="TIGR00064">
    <property type="entry name" value="ftsY"/>
    <property type="match status" value="1"/>
</dbReference>
<dbReference type="EC" id="3.6.5.4" evidence="9"/>
<evidence type="ECO:0000313" key="11">
    <source>
        <dbReference type="EMBL" id="BEH91222.1"/>
    </source>
</evidence>
<comment type="similarity">
    <text evidence="9">Belongs to the GTP-binding SRP family. FtsY subfamily.</text>
</comment>
<dbReference type="PANTHER" id="PTHR43134">
    <property type="entry name" value="SIGNAL RECOGNITION PARTICLE RECEPTOR SUBUNIT ALPHA"/>
    <property type="match status" value="1"/>
</dbReference>
<dbReference type="InterPro" id="IPR000897">
    <property type="entry name" value="SRP54_GTPase_dom"/>
</dbReference>
<keyword evidence="7 9" id="KW-0675">Receptor</keyword>
<keyword evidence="3 9" id="KW-0547">Nucleotide-binding</keyword>
<feature type="domain" description="SRP54-type proteins GTP-binding" evidence="10">
    <location>
        <begin position="300"/>
        <end position="313"/>
    </location>
</feature>
<organism evidence="11 12">
    <name type="scientific">Turicibacter faecis</name>
    <dbReference type="NCBI Taxonomy" id="2963365"/>
    <lineage>
        <taxon>Bacteria</taxon>
        <taxon>Bacillati</taxon>
        <taxon>Bacillota</taxon>
        <taxon>Erysipelotrichia</taxon>
        <taxon>Erysipelotrichales</taxon>
        <taxon>Turicibacteraceae</taxon>
        <taxon>Turicibacter</taxon>
    </lineage>
</organism>
<dbReference type="SUPFAM" id="SSF47364">
    <property type="entry name" value="Domain of the SRP/SRP receptor G-proteins"/>
    <property type="match status" value="1"/>
</dbReference>
<keyword evidence="5 9" id="KW-0342">GTP-binding</keyword>
<dbReference type="Gene3D" id="3.40.50.300">
    <property type="entry name" value="P-loop containing nucleotide triphosphate hydrolases"/>
    <property type="match status" value="1"/>
</dbReference>
<dbReference type="SUPFAM" id="SSF52540">
    <property type="entry name" value="P-loop containing nucleoside triphosphate hydrolases"/>
    <property type="match status" value="1"/>
</dbReference>
<dbReference type="EMBL" id="AP028127">
    <property type="protein sequence ID" value="BEH91222.1"/>
    <property type="molecule type" value="Genomic_DNA"/>
</dbReference>
<dbReference type="HAMAP" id="MF_00920">
    <property type="entry name" value="FtsY"/>
    <property type="match status" value="1"/>
</dbReference>
<evidence type="ECO:0000256" key="5">
    <source>
        <dbReference type="ARBA" id="ARBA00023134"/>
    </source>
</evidence>
<name>A0ABM8IN79_9FIRM</name>
<keyword evidence="4 9" id="KW-0378">Hydrolase</keyword>
<dbReference type="Pfam" id="PF02881">
    <property type="entry name" value="SRP54_N"/>
    <property type="match status" value="1"/>
</dbReference>
<comment type="function">
    <text evidence="9">Involved in targeting and insertion of nascent membrane proteins into the cytoplasmic membrane. Acts as a receptor for the complex formed by the signal recognition particle (SRP) and the ribosome-nascent chain (RNC).</text>
</comment>
<dbReference type="SMART" id="SM00962">
    <property type="entry name" value="SRP54"/>
    <property type="match status" value="1"/>
</dbReference>
<dbReference type="CDD" id="cd17874">
    <property type="entry name" value="FtsY"/>
    <property type="match status" value="1"/>
</dbReference>
<keyword evidence="2 9" id="KW-0963">Cytoplasm</keyword>
<dbReference type="InterPro" id="IPR003593">
    <property type="entry name" value="AAA+_ATPase"/>
</dbReference>
<evidence type="ECO:0000256" key="6">
    <source>
        <dbReference type="ARBA" id="ARBA00023136"/>
    </source>
</evidence>
<reference evidence="11" key="1">
    <citation type="journal article" date="2024" name="Int. J. Syst. Evol. Microbiol.">
        <title>Turicibacter faecis sp. nov., isolated from faeces of heart failure mouse model.</title>
        <authorList>
            <person name="Imamura Y."/>
            <person name="Motooka D."/>
            <person name="Nakajima Y."/>
            <person name="Ito S."/>
            <person name="Kitakaze M."/>
            <person name="Iida T."/>
            <person name="Nakamura S."/>
        </authorList>
    </citation>
    <scope>NUCLEOTIDE SEQUENCE</scope>
    <source>
        <strain evidence="11">TC023</strain>
    </source>
</reference>
<keyword evidence="12" id="KW-1185">Reference proteome</keyword>
<protein>
    <recommendedName>
        <fullName evidence="9">Signal recognition particle receptor FtsY</fullName>
        <shortName evidence="9">SRP receptor</shortName>
        <ecNumber evidence="9">3.6.5.4</ecNumber>
    </recommendedName>
</protein>
<evidence type="ECO:0000256" key="9">
    <source>
        <dbReference type="HAMAP-Rule" id="MF_00920"/>
    </source>
</evidence>
<feature type="binding site" evidence="9">
    <location>
        <begin position="279"/>
        <end position="282"/>
    </location>
    <ligand>
        <name>GTP</name>
        <dbReference type="ChEBI" id="CHEBI:37565"/>
    </ligand>
</feature>
<feature type="binding site" evidence="9">
    <location>
        <begin position="133"/>
        <end position="140"/>
    </location>
    <ligand>
        <name>GTP</name>
        <dbReference type="ChEBI" id="CHEBI:37565"/>
    </ligand>
</feature>
<comment type="catalytic activity">
    <reaction evidence="8 9">
        <text>GTP + H2O = GDP + phosphate + H(+)</text>
        <dbReference type="Rhea" id="RHEA:19669"/>
        <dbReference type="ChEBI" id="CHEBI:15377"/>
        <dbReference type="ChEBI" id="CHEBI:15378"/>
        <dbReference type="ChEBI" id="CHEBI:37565"/>
        <dbReference type="ChEBI" id="CHEBI:43474"/>
        <dbReference type="ChEBI" id="CHEBI:58189"/>
        <dbReference type="EC" id="3.6.5.4"/>
    </reaction>
</comment>
<evidence type="ECO:0000256" key="7">
    <source>
        <dbReference type="ARBA" id="ARBA00023170"/>
    </source>
</evidence>
<evidence type="ECO:0000259" key="10">
    <source>
        <dbReference type="PROSITE" id="PS00300"/>
    </source>
</evidence>
<dbReference type="InterPro" id="IPR004390">
    <property type="entry name" value="SR_rcpt_FtsY"/>
</dbReference>
<proteinExistence type="inferred from homology"/>
<evidence type="ECO:0000256" key="8">
    <source>
        <dbReference type="ARBA" id="ARBA00048027"/>
    </source>
</evidence>
<dbReference type="PANTHER" id="PTHR43134:SF1">
    <property type="entry name" value="SIGNAL RECOGNITION PARTICLE RECEPTOR SUBUNIT ALPHA"/>
    <property type="match status" value="1"/>
</dbReference>
<evidence type="ECO:0000256" key="2">
    <source>
        <dbReference type="ARBA" id="ARBA00022490"/>
    </source>
</evidence>